<protein>
    <submittedName>
        <fullName evidence="1">Urease subunit beta</fullName>
        <ecNumber evidence="1">3.5.1.5</ecNumber>
    </submittedName>
</protein>
<name>A0A654U7Y9_MYCTX</name>
<keyword evidence="1" id="KW-0378">Hydrolase</keyword>
<dbReference type="AlphaFoldDB" id="A0A654U7Y9"/>
<dbReference type="InterPro" id="IPR036461">
    <property type="entry name" value="Urease_betasu_sf"/>
</dbReference>
<gene>
    <name evidence="1" type="primary">ureB</name>
    <name evidence="1" type="ORF">ERS007657_04645</name>
</gene>
<evidence type="ECO:0000313" key="2">
    <source>
        <dbReference type="Proteomes" id="UP000046680"/>
    </source>
</evidence>
<dbReference type="EC" id="3.5.1.5" evidence="1"/>
<dbReference type="EMBL" id="CGCX01003832">
    <property type="protein sequence ID" value="CFS24202.1"/>
    <property type="molecule type" value="Genomic_DNA"/>
</dbReference>
<sequence length="35" mass="3809">MRFEPGIPQIVGLVPLGGRREVPGLTLNPPGRLDR</sequence>
<dbReference type="GO" id="GO:0009039">
    <property type="term" value="F:urease activity"/>
    <property type="evidence" value="ECO:0007669"/>
    <property type="project" value="UniProtKB-EC"/>
</dbReference>
<dbReference type="SUPFAM" id="SSF51278">
    <property type="entry name" value="Urease, beta-subunit"/>
    <property type="match status" value="1"/>
</dbReference>
<proteinExistence type="predicted"/>
<evidence type="ECO:0000313" key="1">
    <source>
        <dbReference type="EMBL" id="CFS24202.1"/>
    </source>
</evidence>
<organism evidence="1 2">
    <name type="scientific">Mycobacterium tuberculosis</name>
    <dbReference type="NCBI Taxonomy" id="1773"/>
    <lineage>
        <taxon>Bacteria</taxon>
        <taxon>Bacillati</taxon>
        <taxon>Actinomycetota</taxon>
        <taxon>Actinomycetes</taxon>
        <taxon>Mycobacteriales</taxon>
        <taxon>Mycobacteriaceae</taxon>
        <taxon>Mycobacterium</taxon>
        <taxon>Mycobacterium tuberculosis complex</taxon>
    </lineage>
</organism>
<accession>A0A654U7Y9</accession>
<reference evidence="1 2" key="1">
    <citation type="submission" date="2015-03" db="EMBL/GenBank/DDBJ databases">
        <authorList>
            <consortium name="Pathogen Informatics"/>
        </authorList>
    </citation>
    <scope>NUCLEOTIDE SEQUENCE [LARGE SCALE GENOMIC DNA]</scope>
    <source>
        <strain evidence="1 2">C09601061</strain>
    </source>
</reference>
<dbReference type="Proteomes" id="UP000046680">
    <property type="component" value="Unassembled WGS sequence"/>
</dbReference>